<reference evidence="1 2" key="1">
    <citation type="journal article" date="2016" name="Genome Announc.">
        <title>Draft Genome Sequence of the Anaerobic Ammonium-Oxidizing Bacterium 'Candidatus Brocadia sp. 40'.</title>
        <authorList>
            <person name="Ali M."/>
            <person name="Haroon M.F."/>
            <person name="Narita Y."/>
            <person name="Zhang L."/>
            <person name="Rangel Shaw D."/>
            <person name="Okabe S."/>
            <person name="Saikaly P.E."/>
        </authorList>
    </citation>
    <scope>NUCLEOTIDE SEQUENCE [LARGE SCALE GENOMIC DNA]</scope>
    <source>
        <strain evidence="1 2">40</strain>
    </source>
</reference>
<dbReference type="Pfam" id="PF13384">
    <property type="entry name" value="HTH_23"/>
    <property type="match status" value="1"/>
</dbReference>
<evidence type="ECO:0000313" key="1">
    <source>
        <dbReference type="EMBL" id="OQD45082.1"/>
    </source>
</evidence>
<keyword evidence="2" id="KW-1185">Reference proteome</keyword>
<protein>
    <submittedName>
        <fullName evidence="1">Uncharacterized protein</fullName>
    </submittedName>
</protein>
<dbReference type="AlphaFoldDB" id="A0A1V6LY57"/>
<dbReference type="RefSeq" id="WP_070067739.1">
    <property type="nucleotide sequence ID" value="NZ_MJUW02000106.1"/>
</dbReference>
<evidence type="ECO:0000313" key="2">
    <source>
        <dbReference type="Proteomes" id="UP000242219"/>
    </source>
</evidence>
<name>A0A1V6LY57_9BACT</name>
<proteinExistence type="predicted"/>
<organism evidence="1 2">
    <name type="scientific">Candidatus Brocadia sapporoensis</name>
    <dbReference type="NCBI Taxonomy" id="392547"/>
    <lineage>
        <taxon>Bacteria</taxon>
        <taxon>Pseudomonadati</taxon>
        <taxon>Planctomycetota</taxon>
        <taxon>Candidatus Brocadiia</taxon>
        <taxon>Candidatus Brocadiales</taxon>
        <taxon>Candidatus Brocadiaceae</taxon>
        <taxon>Candidatus Brocadia</taxon>
    </lineage>
</organism>
<comment type="caution">
    <text evidence="1">The sequence shown here is derived from an EMBL/GenBank/DDBJ whole genome shotgun (WGS) entry which is preliminary data.</text>
</comment>
<accession>A0A1V6LY57</accession>
<gene>
    <name evidence="1" type="ORF">BIY37_10275</name>
</gene>
<sequence>MENQKEYEKRYQAIPLYKKGHGYNKILPLVQRSRGWLYKWLSRYKDVETKVSEIAAVHRDEFGEKFLDDWLNKILSLREELEAHKTR</sequence>
<dbReference type="Proteomes" id="UP000242219">
    <property type="component" value="Unassembled WGS sequence"/>
</dbReference>
<dbReference type="EMBL" id="MJUW02000106">
    <property type="protein sequence ID" value="OQD45082.1"/>
    <property type="molecule type" value="Genomic_DNA"/>
</dbReference>